<organism evidence="2 3">
    <name type="scientific">Zophobas morio</name>
    <dbReference type="NCBI Taxonomy" id="2755281"/>
    <lineage>
        <taxon>Eukaryota</taxon>
        <taxon>Metazoa</taxon>
        <taxon>Ecdysozoa</taxon>
        <taxon>Arthropoda</taxon>
        <taxon>Hexapoda</taxon>
        <taxon>Insecta</taxon>
        <taxon>Pterygota</taxon>
        <taxon>Neoptera</taxon>
        <taxon>Endopterygota</taxon>
        <taxon>Coleoptera</taxon>
        <taxon>Polyphaga</taxon>
        <taxon>Cucujiformia</taxon>
        <taxon>Tenebrionidae</taxon>
        <taxon>Zophobas</taxon>
    </lineage>
</organism>
<sequence>MKLATLISLVLLAYCIAENPTDYRIPLSTSCTPRECTSPGPLCETCTSLVGCVDIGNGTYDKTQLGNCKPPSYCVVDVCDSNPDPFCSGVTELSFTCHQVGVFPHQFYHNKFVYCYKDGANWKSILNECEDGYSFNIANDICSEHVDNAECPHAPYPVPLCNRTAQSGAIEKKPAMYYICEERVVNSKTFLYPDLYLCSGAETYVDFKCS</sequence>
<dbReference type="GO" id="GO:0008061">
    <property type="term" value="F:chitin binding"/>
    <property type="evidence" value="ECO:0007669"/>
    <property type="project" value="InterPro"/>
</dbReference>
<feature type="chain" id="PRO_5041460053" description="Chitin-binding type-2 domain-containing protein" evidence="1">
    <location>
        <begin position="18"/>
        <end position="210"/>
    </location>
</feature>
<dbReference type="EMBL" id="JALNTZ010000007">
    <property type="protein sequence ID" value="KAJ3645665.1"/>
    <property type="molecule type" value="Genomic_DNA"/>
</dbReference>
<keyword evidence="1" id="KW-0732">Signal</keyword>
<proteinExistence type="predicted"/>
<dbReference type="SUPFAM" id="SSF57625">
    <property type="entry name" value="Invertebrate chitin-binding proteins"/>
    <property type="match status" value="1"/>
</dbReference>
<accession>A0AA38M6A2</accession>
<dbReference type="Gene3D" id="2.170.140.10">
    <property type="entry name" value="Chitin binding domain"/>
    <property type="match status" value="1"/>
</dbReference>
<protein>
    <recommendedName>
        <fullName evidence="4">Chitin-binding type-2 domain-containing protein</fullName>
    </recommendedName>
</protein>
<keyword evidence="3" id="KW-1185">Reference proteome</keyword>
<dbReference type="InterPro" id="IPR036508">
    <property type="entry name" value="Chitin-bd_dom_sf"/>
</dbReference>
<dbReference type="AlphaFoldDB" id="A0AA38M6A2"/>
<evidence type="ECO:0008006" key="4">
    <source>
        <dbReference type="Google" id="ProtNLM"/>
    </source>
</evidence>
<evidence type="ECO:0000313" key="2">
    <source>
        <dbReference type="EMBL" id="KAJ3645665.1"/>
    </source>
</evidence>
<comment type="caution">
    <text evidence="2">The sequence shown here is derived from an EMBL/GenBank/DDBJ whole genome shotgun (WGS) entry which is preliminary data.</text>
</comment>
<evidence type="ECO:0000313" key="3">
    <source>
        <dbReference type="Proteomes" id="UP001168821"/>
    </source>
</evidence>
<name>A0AA38M6A2_9CUCU</name>
<dbReference type="Proteomes" id="UP001168821">
    <property type="component" value="Unassembled WGS sequence"/>
</dbReference>
<reference evidence="2" key="1">
    <citation type="journal article" date="2023" name="G3 (Bethesda)">
        <title>Whole genome assemblies of Zophobas morio and Tenebrio molitor.</title>
        <authorList>
            <person name="Kaur S."/>
            <person name="Stinson S.A."/>
            <person name="diCenzo G.C."/>
        </authorList>
    </citation>
    <scope>NUCLEOTIDE SEQUENCE</scope>
    <source>
        <strain evidence="2">QUZm001</strain>
    </source>
</reference>
<gene>
    <name evidence="2" type="ORF">Zmor_023306</name>
</gene>
<evidence type="ECO:0000256" key="1">
    <source>
        <dbReference type="SAM" id="SignalP"/>
    </source>
</evidence>
<feature type="signal peptide" evidence="1">
    <location>
        <begin position="1"/>
        <end position="17"/>
    </location>
</feature>